<name>X1JLS8_9ZZZZ</name>
<dbReference type="SMART" id="SM00840">
    <property type="entry name" value="DALR_2"/>
    <property type="match status" value="1"/>
</dbReference>
<comment type="subcellular location">
    <subcellularLocation>
        <location evidence="1">Cytoplasm</location>
    </subcellularLocation>
</comment>
<proteinExistence type="predicted"/>
<dbReference type="SUPFAM" id="SSF47323">
    <property type="entry name" value="Anticodon-binding domain of a subclass of class I aminoacyl-tRNA synthetases"/>
    <property type="match status" value="1"/>
</dbReference>
<dbReference type="PANTHER" id="PTHR10890">
    <property type="entry name" value="CYSTEINYL-TRNA SYNTHETASE"/>
    <property type="match status" value="1"/>
</dbReference>
<feature type="non-terminal residue" evidence="3">
    <location>
        <position position="1"/>
    </location>
</feature>
<dbReference type="AlphaFoldDB" id="X1JLS8"/>
<evidence type="ECO:0000259" key="2">
    <source>
        <dbReference type="SMART" id="SM00840"/>
    </source>
</evidence>
<dbReference type="GO" id="GO:0006423">
    <property type="term" value="P:cysteinyl-tRNA aminoacylation"/>
    <property type="evidence" value="ECO:0007669"/>
    <property type="project" value="InterPro"/>
</dbReference>
<dbReference type="PANTHER" id="PTHR10890:SF3">
    <property type="entry name" value="CYSTEINE--TRNA LIGASE, CYTOPLASMIC"/>
    <property type="match status" value="1"/>
</dbReference>
<dbReference type="EMBL" id="BARU01035061">
    <property type="protein sequence ID" value="GAH70733.1"/>
    <property type="molecule type" value="Genomic_DNA"/>
</dbReference>
<dbReference type="InterPro" id="IPR024909">
    <property type="entry name" value="Cys-tRNA/MSH_ligase"/>
</dbReference>
<dbReference type="InterPro" id="IPR009080">
    <property type="entry name" value="tRNAsynth_Ia_anticodon-bd"/>
</dbReference>
<dbReference type="InterPro" id="IPR015273">
    <property type="entry name" value="Cys-tRNA-synt_Ia_DALR"/>
</dbReference>
<comment type="caution">
    <text evidence="3">The sequence shown here is derived from an EMBL/GenBank/DDBJ whole genome shotgun (WGS) entry which is preliminary data.</text>
</comment>
<dbReference type="Gene3D" id="1.20.120.1910">
    <property type="entry name" value="Cysteine-tRNA ligase, C-terminal anti-codon recognition domain"/>
    <property type="match status" value="1"/>
</dbReference>
<dbReference type="GO" id="GO:0005737">
    <property type="term" value="C:cytoplasm"/>
    <property type="evidence" value="ECO:0007669"/>
    <property type="project" value="UniProtKB-SubCell"/>
</dbReference>
<evidence type="ECO:0000256" key="1">
    <source>
        <dbReference type="ARBA" id="ARBA00004496"/>
    </source>
</evidence>
<evidence type="ECO:0000313" key="3">
    <source>
        <dbReference type="EMBL" id="GAH70733.1"/>
    </source>
</evidence>
<organism evidence="3">
    <name type="scientific">marine sediment metagenome</name>
    <dbReference type="NCBI Taxonomy" id="412755"/>
    <lineage>
        <taxon>unclassified sequences</taxon>
        <taxon>metagenomes</taxon>
        <taxon>ecological metagenomes</taxon>
    </lineage>
</organism>
<feature type="domain" description="Cysteinyl-tRNA synthetase class Ia DALR" evidence="2">
    <location>
        <begin position="49"/>
        <end position="117"/>
    </location>
</feature>
<accession>X1JLS8</accession>
<sequence length="171" mass="20128">EAKSSLERVYNILKRMKEITGEQSQRTTDSNLRFLVEDLSSHLKKMRTRFIHDMDDDFNTPAALSFIFEAVKKANLLLREGRSLDGSSQQVLLKTREKIKNLGDILGLFQKEEKKRLGEQEKKLIEILVNIREKLREKKDWKLADEIRKKLDELGIELEDKRAETVWRTKS</sequence>
<dbReference type="GO" id="GO:0005524">
    <property type="term" value="F:ATP binding"/>
    <property type="evidence" value="ECO:0007669"/>
    <property type="project" value="InterPro"/>
</dbReference>
<reference evidence="3" key="1">
    <citation type="journal article" date="2014" name="Front. Microbiol.">
        <title>High frequency of phylogenetically diverse reductive dehalogenase-homologous genes in deep subseafloor sedimentary metagenomes.</title>
        <authorList>
            <person name="Kawai M."/>
            <person name="Futagami T."/>
            <person name="Toyoda A."/>
            <person name="Takaki Y."/>
            <person name="Nishi S."/>
            <person name="Hori S."/>
            <person name="Arai W."/>
            <person name="Tsubouchi T."/>
            <person name="Morono Y."/>
            <person name="Uchiyama I."/>
            <person name="Ito T."/>
            <person name="Fujiyama A."/>
            <person name="Inagaki F."/>
            <person name="Takami H."/>
        </authorList>
    </citation>
    <scope>NUCLEOTIDE SEQUENCE</scope>
    <source>
        <strain evidence="3">Expedition CK06-06</strain>
    </source>
</reference>
<dbReference type="InterPro" id="IPR056411">
    <property type="entry name" value="CysS_C"/>
</dbReference>
<dbReference type="Pfam" id="PF23493">
    <property type="entry name" value="CysS_C"/>
    <property type="match status" value="1"/>
</dbReference>
<gene>
    <name evidence="3" type="ORF">S03H2_54936</name>
</gene>
<protein>
    <recommendedName>
        <fullName evidence="2">Cysteinyl-tRNA synthetase class Ia DALR domain-containing protein</fullName>
    </recommendedName>
</protein>
<dbReference type="GO" id="GO:0004817">
    <property type="term" value="F:cysteine-tRNA ligase activity"/>
    <property type="evidence" value="ECO:0007669"/>
    <property type="project" value="InterPro"/>
</dbReference>
<dbReference type="Pfam" id="PF09190">
    <property type="entry name" value="DALR_2"/>
    <property type="match status" value="1"/>
</dbReference>